<comment type="caution">
    <text evidence="1">The sequence shown here is derived from an EMBL/GenBank/DDBJ whole genome shotgun (WGS) entry which is preliminary data.</text>
</comment>
<dbReference type="Gene3D" id="3.40.50.10320">
    <property type="entry name" value="LmbE-like"/>
    <property type="match status" value="1"/>
</dbReference>
<organism evidence="1 2">
    <name type="scientific">Candidatus Roizmanbacteria bacterium GW2011_GWA2_37_7</name>
    <dbReference type="NCBI Taxonomy" id="1618481"/>
    <lineage>
        <taxon>Bacteria</taxon>
        <taxon>Candidatus Roizmaniibacteriota</taxon>
    </lineage>
</organism>
<dbReference type="InterPro" id="IPR003737">
    <property type="entry name" value="GlcNAc_PI_deacetylase-related"/>
</dbReference>
<evidence type="ECO:0000313" key="1">
    <source>
        <dbReference type="EMBL" id="KKQ37282.1"/>
    </source>
</evidence>
<proteinExistence type="predicted"/>
<dbReference type="AlphaFoldDB" id="A0A0G0H565"/>
<dbReference type="PANTHER" id="PTHR12993:SF11">
    <property type="entry name" value="N-ACETYLGLUCOSAMINYL-PHOSPHATIDYLINOSITOL DE-N-ACETYLASE"/>
    <property type="match status" value="1"/>
</dbReference>
<gene>
    <name evidence="1" type="ORF">US54_C0039G0008</name>
</gene>
<evidence type="ECO:0000313" key="2">
    <source>
        <dbReference type="Proteomes" id="UP000034471"/>
    </source>
</evidence>
<dbReference type="STRING" id="1618481.US54_C0039G0008"/>
<dbReference type="SUPFAM" id="SSF102588">
    <property type="entry name" value="LmbE-like"/>
    <property type="match status" value="1"/>
</dbReference>
<protein>
    <recommendedName>
        <fullName evidence="3">N-acetylglucosaminylphosphatidylinositol deacetylase</fullName>
    </recommendedName>
</protein>
<dbReference type="GO" id="GO:0016811">
    <property type="term" value="F:hydrolase activity, acting on carbon-nitrogen (but not peptide) bonds, in linear amides"/>
    <property type="evidence" value="ECO:0007669"/>
    <property type="project" value="TreeGrafter"/>
</dbReference>
<dbReference type="PANTHER" id="PTHR12993">
    <property type="entry name" value="N-ACETYLGLUCOSAMINYL-PHOSPHATIDYLINOSITOL DE-N-ACETYLASE-RELATED"/>
    <property type="match status" value="1"/>
</dbReference>
<accession>A0A0G0H565</accession>
<evidence type="ECO:0008006" key="3">
    <source>
        <dbReference type="Google" id="ProtNLM"/>
    </source>
</evidence>
<dbReference type="EMBL" id="LBTJ01000039">
    <property type="protein sequence ID" value="KKQ37282.1"/>
    <property type="molecule type" value="Genomic_DNA"/>
</dbReference>
<dbReference type="InterPro" id="IPR024078">
    <property type="entry name" value="LmbE-like_dom_sf"/>
</dbReference>
<sequence length="225" mass="26068">MKRPSLVAIFAHPDDEAFGPAGTIAKYAQDHEIYLICATRGEAGENFLDDTTRSIGEIREQELRASAKLLGVKQVFLLDYEDGSLCNNKYHDIAGKVKTILDAIRPEILLTYELRGVSGHLDHVAMAMITYFLFYKLPYTKKMISYVTMREVTDELRDYFIYVPHGFRRERVDEVVDVKEFWELKKQAIAQHTSQKLDVSRMLESMNKFPKEEYFLVHKKPIPNL</sequence>
<dbReference type="Proteomes" id="UP000034471">
    <property type="component" value="Unassembled WGS sequence"/>
</dbReference>
<reference evidence="1 2" key="1">
    <citation type="journal article" date="2015" name="Nature">
        <title>rRNA introns, odd ribosomes, and small enigmatic genomes across a large radiation of phyla.</title>
        <authorList>
            <person name="Brown C.T."/>
            <person name="Hug L.A."/>
            <person name="Thomas B.C."/>
            <person name="Sharon I."/>
            <person name="Castelle C.J."/>
            <person name="Singh A."/>
            <person name="Wilkins M.J."/>
            <person name="Williams K.H."/>
            <person name="Banfield J.F."/>
        </authorList>
    </citation>
    <scope>NUCLEOTIDE SEQUENCE [LARGE SCALE GENOMIC DNA]</scope>
</reference>
<dbReference type="Pfam" id="PF02585">
    <property type="entry name" value="PIG-L"/>
    <property type="match status" value="1"/>
</dbReference>
<name>A0A0G0H565_9BACT</name>